<feature type="active site" description="Proton donor/acceptor" evidence="9">
    <location>
        <position position="143"/>
    </location>
</feature>
<dbReference type="PANTHER" id="PTHR30582:SF24">
    <property type="entry name" value="L,D-TRANSPEPTIDASE ERFK_SRFK-RELATED"/>
    <property type="match status" value="1"/>
</dbReference>
<evidence type="ECO:0000256" key="10">
    <source>
        <dbReference type="SAM" id="SignalP"/>
    </source>
</evidence>
<comment type="similarity">
    <text evidence="2">Belongs to the YkuD family.</text>
</comment>
<dbReference type="UniPathway" id="UPA00219"/>
<dbReference type="FunFam" id="2.40.440.10:FF:000002">
    <property type="entry name" value="L,D-transpeptidase ErfK/SrfK"/>
    <property type="match status" value="1"/>
</dbReference>
<dbReference type="RefSeq" id="WP_090878321.1">
    <property type="nucleotide sequence ID" value="NZ_FMXQ01000007.1"/>
</dbReference>
<keyword evidence="3" id="KW-0328">Glycosyltransferase</keyword>
<protein>
    <submittedName>
        <fullName evidence="12">Lipoprotein-anchoring transpeptidase ErfK/SrfK</fullName>
    </submittedName>
</protein>
<evidence type="ECO:0000256" key="8">
    <source>
        <dbReference type="ARBA" id="ARBA00023316"/>
    </source>
</evidence>
<dbReference type="STRING" id="665467.SAMN02982931_03525"/>
<feature type="active site" description="Nucleophile" evidence="9">
    <location>
        <position position="159"/>
    </location>
</feature>
<evidence type="ECO:0000259" key="11">
    <source>
        <dbReference type="PROSITE" id="PS52029"/>
    </source>
</evidence>
<evidence type="ECO:0000256" key="9">
    <source>
        <dbReference type="PROSITE-ProRule" id="PRU01373"/>
    </source>
</evidence>
<evidence type="ECO:0000256" key="5">
    <source>
        <dbReference type="ARBA" id="ARBA00022801"/>
    </source>
</evidence>
<dbReference type="Gene3D" id="2.40.440.10">
    <property type="entry name" value="L,D-transpeptidase catalytic domain-like"/>
    <property type="match status" value="1"/>
</dbReference>
<gene>
    <name evidence="12" type="ORF">SAMN02982931_03525</name>
</gene>
<dbReference type="InterPro" id="IPR005490">
    <property type="entry name" value="LD_TPept_cat_dom"/>
</dbReference>
<dbReference type="SUPFAM" id="SSF141523">
    <property type="entry name" value="L,D-transpeptidase catalytic domain-like"/>
    <property type="match status" value="1"/>
</dbReference>
<keyword evidence="8 9" id="KW-0961">Cell wall biogenesis/degradation</keyword>
<comment type="pathway">
    <text evidence="1 9">Cell wall biogenesis; peptidoglycan biosynthesis.</text>
</comment>
<keyword evidence="7 9" id="KW-0573">Peptidoglycan synthesis</keyword>
<dbReference type="GO" id="GO:0008360">
    <property type="term" value="P:regulation of cell shape"/>
    <property type="evidence" value="ECO:0007669"/>
    <property type="project" value="UniProtKB-UniRule"/>
</dbReference>
<dbReference type="Proteomes" id="UP000199071">
    <property type="component" value="Unassembled WGS sequence"/>
</dbReference>
<dbReference type="EMBL" id="FMXQ01000007">
    <property type="protein sequence ID" value="SDB45549.1"/>
    <property type="molecule type" value="Genomic_DNA"/>
</dbReference>
<dbReference type="InterPro" id="IPR038063">
    <property type="entry name" value="Transpep_catalytic_dom"/>
</dbReference>
<evidence type="ECO:0000256" key="4">
    <source>
        <dbReference type="ARBA" id="ARBA00022679"/>
    </source>
</evidence>
<dbReference type="Pfam" id="PF03734">
    <property type="entry name" value="YkuD"/>
    <property type="match status" value="1"/>
</dbReference>
<feature type="domain" description="L,D-TPase catalytic" evidence="11">
    <location>
        <begin position="46"/>
        <end position="183"/>
    </location>
</feature>
<evidence type="ECO:0000256" key="3">
    <source>
        <dbReference type="ARBA" id="ARBA00022676"/>
    </source>
</evidence>
<name>A0A1G6DKD1_9HYPH</name>
<dbReference type="CDD" id="cd16913">
    <property type="entry name" value="YkuD_like"/>
    <property type="match status" value="1"/>
</dbReference>
<proteinExistence type="inferred from homology"/>
<organism evidence="12 13">
    <name type="scientific">Bauldia litoralis</name>
    <dbReference type="NCBI Taxonomy" id="665467"/>
    <lineage>
        <taxon>Bacteria</taxon>
        <taxon>Pseudomonadati</taxon>
        <taxon>Pseudomonadota</taxon>
        <taxon>Alphaproteobacteria</taxon>
        <taxon>Hyphomicrobiales</taxon>
        <taxon>Kaistiaceae</taxon>
        <taxon>Bauldia</taxon>
    </lineage>
</organism>
<evidence type="ECO:0000256" key="7">
    <source>
        <dbReference type="ARBA" id="ARBA00022984"/>
    </source>
</evidence>
<dbReference type="AlphaFoldDB" id="A0A1G6DKD1"/>
<dbReference type="GO" id="GO:0016757">
    <property type="term" value="F:glycosyltransferase activity"/>
    <property type="evidence" value="ECO:0007669"/>
    <property type="project" value="UniProtKB-KW"/>
</dbReference>
<dbReference type="GO" id="GO:0005576">
    <property type="term" value="C:extracellular region"/>
    <property type="evidence" value="ECO:0007669"/>
    <property type="project" value="TreeGrafter"/>
</dbReference>
<keyword evidence="4" id="KW-0808">Transferase</keyword>
<keyword evidence="5" id="KW-0378">Hydrolase</keyword>
<dbReference type="OrthoDB" id="9795305at2"/>
<dbReference type="PANTHER" id="PTHR30582">
    <property type="entry name" value="L,D-TRANSPEPTIDASE"/>
    <property type="match status" value="1"/>
</dbReference>
<evidence type="ECO:0000313" key="13">
    <source>
        <dbReference type="Proteomes" id="UP000199071"/>
    </source>
</evidence>
<keyword evidence="13" id="KW-1185">Reference proteome</keyword>
<reference evidence="12 13" key="1">
    <citation type="submission" date="2016-10" db="EMBL/GenBank/DDBJ databases">
        <authorList>
            <person name="de Groot N.N."/>
        </authorList>
    </citation>
    <scope>NUCLEOTIDE SEQUENCE [LARGE SCALE GENOMIC DNA]</scope>
    <source>
        <strain evidence="12 13">ATCC 35022</strain>
    </source>
</reference>
<keyword evidence="10" id="KW-0732">Signal</keyword>
<dbReference type="GO" id="GO:0071555">
    <property type="term" value="P:cell wall organization"/>
    <property type="evidence" value="ECO:0007669"/>
    <property type="project" value="UniProtKB-UniRule"/>
</dbReference>
<dbReference type="GO" id="GO:0018104">
    <property type="term" value="P:peptidoglycan-protein cross-linking"/>
    <property type="evidence" value="ECO:0007669"/>
    <property type="project" value="TreeGrafter"/>
</dbReference>
<evidence type="ECO:0000256" key="6">
    <source>
        <dbReference type="ARBA" id="ARBA00022960"/>
    </source>
</evidence>
<sequence>MLDRRLFILGLGATMVAPASAVAHSTFKLDPKYQPQRVKYRGYAPGTLVVDPRNRFLYFVERGGYATRYGVGVGRAGLSLKGSATVGRKAKWPSWTPTKAMIKRSPKQYARYANGVPGGPGNPLGSRALYLYRGGTDTMYRIHGTTQPSSIGRAVSNGCIRMINAHVEQLYERVPVGARVVIL</sequence>
<evidence type="ECO:0000256" key="2">
    <source>
        <dbReference type="ARBA" id="ARBA00005992"/>
    </source>
</evidence>
<dbReference type="InterPro" id="IPR050979">
    <property type="entry name" value="LD-transpeptidase"/>
</dbReference>
<keyword evidence="6 9" id="KW-0133">Cell shape</keyword>
<accession>A0A1G6DKD1</accession>
<keyword evidence="12" id="KW-0449">Lipoprotein</keyword>
<evidence type="ECO:0000256" key="1">
    <source>
        <dbReference type="ARBA" id="ARBA00004752"/>
    </source>
</evidence>
<dbReference type="GO" id="GO:0071972">
    <property type="term" value="F:peptidoglycan L,D-transpeptidase activity"/>
    <property type="evidence" value="ECO:0007669"/>
    <property type="project" value="TreeGrafter"/>
</dbReference>
<feature type="signal peptide" evidence="10">
    <location>
        <begin position="1"/>
        <end position="21"/>
    </location>
</feature>
<dbReference type="PROSITE" id="PS52029">
    <property type="entry name" value="LD_TPASE"/>
    <property type="match status" value="1"/>
</dbReference>
<evidence type="ECO:0000313" key="12">
    <source>
        <dbReference type="EMBL" id="SDB45549.1"/>
    </source>
</evidence>
<feature type="chain" id="PRO_5011471817" evidence="10">
    <location>
        <begin position="22"/>
        <end position="183"/>
    </location>
</feature>